<protein>
    <submittedName>
        <fullName evidence="2">Transmembrane signal receptor</fullName>
    </submittedName>
</protein>
<dbReference type="PANTHER" id="PTHR11439:SF484">
    <property type="entry name" value="REVERSE TRANSCRIPTASE TY1_COPIA-TYPE DOMAIN-CONTAINING PROTEIN"/>
    <property type="match status" value="1"/>
</dbReference>
<dbReference type="InterPro" id="IPR043502">
    <property type="entry name" value="DNA/RNA_pol_sf"/>
</dbReference>
<dbReference type="Pfam" id="PF07727">
    <property type="entry name" value="RVT_2"/>
    <property type="match status" value="1"/>
</dbReference>
<keyword evidence="2" id="KW-0472">Membrane</keyword>
<name>A0AAV3PSB6_LITER</name>
<sequence>MESILIDFQQNHDWPLYQLDVKNTFLNGDLDETIYMEQSKGFVAQEESRMIFLIVYVDDIVITCDDVFGIQRLKEFLHSKFQTKHFGSLKYLLRIEVVRSNRGICINQRKYIDLLEDTRMSSCKPVDSPMDPNFKHDIESGELLEDPGQYRRLVGKLNYLCVTRPDISFATSVVSQFLNSPRTTHMEALVRILRHLKRAPGSDLLYRNYGHTEIQGYTDVDWAGSFDRRSTSGYCVFV</sequence>
<dbReference type="InterPro" id="IPR013103">
    <property type="entry name" value="RVT_2"/>
</dbReference>
<proteinExistence type="predicted"/>
<keyword evidence="2" id="KW-0675">Receptor</keyword>
<keyword evidence="3" id="KW-1185">Reference proteome</keyword>
<dbReference type="SUPFAM" id="SSF56672">
    <property type="entry name" value="DNA/RNA polymerases"/>
    <property type="match status" value="1"/>
</dbReference>
<reference evidence="2 3" key="1">
    <citation type="submission" date="2024-01" db="EMBL/GenBank/DDBJ databases">
        <title>The complete chloroplast genome sequence of Lithospermum erythrorhizon: insights into the phylogenetic relationship among Boraginaceae species and the maternal lineages of purple gromwells.</title>
        <authorList>
            <person name="Okada T."/>
            <person name="Watanabe K."/>
        </authorList>
    </citation>
    <scope>NUCLEOTIDE SEQUENCE [LARGE SCALE GENOMIC DNA]</scope>
</reference>
<gene>
    <name evidence="2" type="ORF">LIER_37821</name>
</gene>
<accession>A0AAV3PSB6</accession>
<keyword evidence="2" id="KW-0812">Transmembrane</keyword>
<comment type="caution">
    <text evidence="2">The sequence shown here is derived from an EMBL/GenBank/DDBJ whole genome shotgun (WGS) entry which is preliminary data.</text>
</comment>
<dbReference type="EMBL" id="BAABME010018544">
    <property type="protein sequence ID" value="GAA0154193.1"/>
    <property type="molecule type" value="Genomic_DNA"/>
</dbReference>
<feature type="domain" description="Reverse transcriptase Ty1/copia-type" evidence="1">
    <location>
        <begin position="48"/>
        <end position="130"/>
    </location>
</feature>
<evidence type="ECO:0000259" key="1">
    <source>
        <dbReference type="Pfam" id="PF07727"/>
    </source>
</evidence>
<organism evidence="2 3">
    <name type="scientific">Lithospermum erythrorhizon</name>
    <name type="common">Purple gromwell</name>
    <name type="synonym">Lithospermum officinale var. erythrorhizon</name>
    <dbReference type="NCBI Taxonomy" id="34254"/>
    <lineage>
        <taxon>Eukaryota</taxon>
        <taxon>Viridiplantae</taxon>
        <taxon>Streptophyta</taxon>
        <taxon>Embryophyta</taxon>
        <taxon>Tracheophyta</taxon>
        <taxon>Spermatophyta</taxon>
        <taxon>Magnoliopsida</taxon>
        <taxon>eudicotyledons</taxon>
        <taxon>Gunneridae</taxon>
        <taxon>Pentapetalae</taxon>
        <taxon>asterids</taxon>
        <taxon>lamiids</taxon>
        <taxon>Boraginales</taxon>
        <taxon>Boraginaceae</taxon>
        <taxon>Boraginoideae</taxon>
        <taxon>Lithospermeae</taxon>
        <taxon>Lithospermum</taxon>
    </lineage>
</organism>
<dbReference type="PANTHER" id="PTHR11439">
    <property type="entry name" value="GAG-POL-RELATED RETROTRANSPOSON"/>
    <property type="match status" value="1"/>
</dbReference>
<dbReference type="AlphaFoldDB" id="A0AAV3PSB6"/>
<dbReference type="Proteomes" id="UP001454036">
    <property type="component" value="Unassembled WGS sequence"/>
</dbReference>
<evidence type="ECO:0000313" key="2">
    <source>
        <dbReference type="EMBL" id="GAA0154193.1"/>
    </source>
</evidence>
<evidence type="ECO:0000313" key="3">
    <source>
        <dbReference type="Proteomes" id="UP001454036"/>
    </source>
</evidence>